<reference evidence="1" key="2">
    <citation type="journal article" date="2015" name="Data Brief">
        <title>Shoot transcriptome of the giant reed, Arundo donax.</title>
        <authorList>
            <person name="Barrero R.A."/>
            <person name="Guerrero F.D."/>
            <person name="Moolhuijzen P."/>
            <person name="Goolsby J.A."/>
            <person name="Tidwell J."/>
            <person name="Bellgard S.E."/>
            <person name="Bellgard M.I."/>
        </authorList>
    </citation>
    <scope>NUCLEOTIDE SEQUENCE</scope>
    <source>
        <tissue evidence="1">Shoot tissue taken approximately 20 cm above the soil surface</tissue>
    </source>
</reference>
<accession>A0A0A8YR37</accession>
<proteinExistence type="predicted"/>
<organism evidence="1">
    <name type="scientific">Arundo donax</name>
    <name type="common">Giant reed</name>
    <name type="synonym">Donax arundinaceus</name>
    <dbReference type="NCBI Taxonomy" id="35708"/>
    <lineage>
        <taxon>Eukaryota</taxon>
        <taxon>Viridiplantae</taxon>
        <taxon>Streptophyta</taxon>
        <taxon>Embryophyta</taxon>
        <taxon>Tracheophyta</taxon>
        <taxon>Spermatophyta</taxon>
        <taxon>Magnoliopsida</taxon>
        <taxon>Liliopsida</taxon>
        <taxon>Poales</taxon>
        <taxon>Poaceae</taxon>
        <taxon>PACMAD clade</taxon>
        <taxon>Arundinoideae</taxon>
        <taxon>Arundineae</taxon>
        <taxon>Arundo</taxon>
    </lineage>
</organism>
<sequence length="25" mass="2923">MIFLTSQVLSYNTYFVLICHCITVI</sequence>
<dbReference type="AlphaFoldDB" id="A0A0A8YR37"/>
<dbReference type="EMBL" id="GBRH01269004">
    <property type="protein sequence ID" value="JAD28891.1"/>
    <property type="molecule type" value="Transcribed_RNA"/>
</dbReference>
<evidence type="ECO:0000313" key="1">
    <source>
        <dbReference type="EMBL" id="JAD28891.1"/>
    </source>
</evidence>
<protein>
    <submittedName>
        <fullName evidence="1">Uncharacterized protein</fullName>
    </submittedName>
</protein>
<reference evidence="1" key="1">
    <citation type="submission" date="2014-09" db="EMBL/GenBank/DDBJ databases">
        <authorList>
            <person name="Magalhaes I.L.F."/>
            <person name="Oliveira U."/>
            <person name="Santos F.R."/>
            <person name="Vidigal T.H.D.A."/>
            <person name="Brescovit A.D."/>
            <person name="Santos A.J."/>
        </authorList>
    </citation>
    <scope>NUCLEOTIDE SEQUENCE</scope>
    <source>
        <tissue evidence="1">Shoot tissue taken approximately 20 cm above the soil surface</tissue>
    </source>
</reference>
<name>A0A0A8YR37_ARUDO</name>